<dbReference type="AlphaFoldDB" id="A0A0D7AI89"/>
<sequence>MSDMSDDSDEASSDDTYELMSVVSGSSGEQSAPPPPEIPLSNECPVSLDDDCIYRMLWLCEMGPTPRYFIHVFAAFRFSRIHARNCTRAMFGRIGLTQSNVLSFTHIVQSPLCTFLSICDNLQWVTIPYVVDGYDCANLLAIVVNRLPEIQRLDMSGSSFPYSFCNILQPWRLTHFNYSSMRGQFPAVVDFAACIPTLKSLAIECERWDMPIEDPSFICISPENIEFLHLQGLGMEAILVWLSMHPIERCVRPSEVVLSDVRVDYLPLIGGFLERAKDSVKILTFMSEGDPAVTVEPFLEHMPFPQMTCLESLTIRPTGLSSMEDLVAVLSITPPTLNIFEFYTKRRDDTNTDPWTALDDALCEDHNRFPRLDFVLAHTKLDLPELRRRMPNCEQVLAVLIYLYTHKE</sequence>
<keyword evidence="2" id="KW-1185">Reference proteome</keyword>
<dbReference type="EMBL" id="KN881649">
    <property type="protein sequence ID" value="KIY51585.1"/>
    <property type="molecule type" value="Genomic_DNA"/>
</dbReference>
<proteinExistence type="predicted"/>
<gene>
    <name evidence="1" type="ORF">FISHEDRAFT_56506</name>
</gene>
<evidence type="ECO:0000313" key="1">
    <source>
        <dbReference type="EMBL" id="KIY51585.1"/>
    </source>
</evidence>
<evidence type="ECO:0000313" key="2">
    <source>
        <dbReference type="Proteomes" id="UP000054144"/>
    </source>
</evidence>
<accession>A0A0D7AI89</accession>
<reference evidence="1 2" key="1">
    <citation type="journal article" date="2015" name="Fungal Genet. Biol.">
        <title>Evolution of novel wood decay mechanisms in Agaricales revealed by the genome sequences of Fistulina hepatica and Cylindrobasidium torrendii.</title>
        <authorList>
            <person name="Floudas D."/>
            <person name="Held B.W."/>
            <person name="Riley R."/>
            <person name="Nagy L.G."/>
            <person name="Koehler G."/>
            <person name="Ransdell A.S."/>
            <person name="Younus H."/>
            <person name="Chow J."/>
            <person name="Chiniquy J."/>
            <person name="Lipzen A."/>
            <person name="Tritt A."/>
            <person name="Sun H."/>
            <person name="Haridas S."/>
            <person name="LaButti K."/>
            <person name="Ohm R.A."/>
            <person name="Kues U."/>
            <person name="Blanchette R.A."/>
            <person name="Grigoriev I.V."/>
            <person name="Minto R.E."/>
            <person name="Hibbett D.S."/>
        </authorList>
    </citation>
    <scope>NUCLEOTIDE SEQUENCE [LARGE SCALE GENOMIC DNA]</scope>
    <source>
        <strain evidence="1 2">ATCC 64428</strain>
    </source>
</reference>
<evidence type="ECO:0008006" key="3">
    <source>
        <dbReference type="Google" id="ProtNLM"/>
    </source>
</evidence>
<organism evidence="1 2">
    <name type="scientific">Fistulina hepatica ATCC 64428</name>
    <dbReference type="NCBI Taxonomy" id="1128425"/>
    <lineage>
        <taxon>Eukaryota</taxon>
        <taxon>Fungi</taxon>
        <taxon>Dikarya</taxon>
        <taxon>Basidiomycota</taxon>
        <taxon>Agaricomycotina</taxon>
        <taxon>Agaricomycetes</taxon>
        <taxon>Agaricomycetidae</taxon>
        <taxon>Agaricales</taxon>
        <taxon>Fistulinaceae</taxon>
        <taxon>Fistulina</taxon>
    </lineage>
</organism>
<dbReference type="Proteomes" id="UP000054144">
    <property type="component" value="Unassembled WGS sequence"/>
</dbReference>
<name>A0A0D7AI89_9AGAR</name>
<dbReference type="SUPFAM" id="SSF52047">
    <property type="entry name" value="RNI-like"/>
    <property type="match status" value="1"/>
</dbReference>
<protein>
    <recommendedName>
        <fullName evidence="3">F-box domain-containing protein</fullName>
    </recommendedName>
</protein>